<proteinExistence type="inferred from homology"/>
<keyword evidence="5 7" id="KW-1133">Transmembrane helix</keyword>
<dbReference type="GO" id="GO:0055085">
    <property type="term" value="P:transmembrane transport"/>
    <property type="evidence" value="ECO:0007669"/>
    <property type="project" value="InterPro"/>
</dbReference>
<sequence length="507" mass="56994">MVMVGGVMKKYIGMRVLRSFISIFLVTTVTYGIIYSLVPRHLIFKQDPNYNKMVTTPDKRINYESLIYSKMSYIDYMDSKDLQKKASKIDSEVTTAVTTKNKKIYQKYIKSIGRNWQLYQFPESKKFYAVRDIPLYERVFRFYSHLIVIDHPWKIKDSSNPNLKRYVRFENDPAIGPALVGSGTEHKYLLYFNSSFPYIHQNIITMNLGISYPSYANLPILQVIGQGQGKTEAREVTFPTGKTKMSSIDIYSRTYKSPKKADAMAIDNFGKGDAYTATRNHYSDPSMVSNSVRIGIIGVIISYAFGLSIGLLMARFKNGFFDRFSTGVTTFLLALPSIAIIYAIRFIGSALGLPDSFPALGAHDWRSYALPAFILGFLSIPGTVVWFRRYVVDLQNSDFVRFARAKGLSENEISRKHLFKQAMVPVVNGIPEAILGTIVGATLTETIFAFPGMGKMLIDSIKATNNAMVVGLVFLFTSLSVISLLLGDLLMVILDPRIKLASKGGKR</sequence>
<protein>
    <submittedName>
        <fullName evidence="9">Oligopeptide transport system permease protein OppB</fullName>
    </submittedName>
</protein>
<dbReference type="Gene3D" id="1.10.3720.10">
    <property type="entry name" value="MetI-like"/>
    <property type="match status" value="1"/>
</dbReference>
<feature type="transmembrane region" description="Helical" evidence="7">
    <location>
        <begin position="426"/>
        <end position="450"/>
    </location>
</feature>
<keyword evidence="3" id="KW-1003">Cell membrane</keyword>
<feature type="transmembrane region" description="Helical" evidence="7">
    <location>
        <begin position="326"/>
        <end position="348"/>
    </location>
</feature>
<dbReference type="AlphaFoldDB" id="A0A139R709"/>
<comment type="subcellular location">
    <subcellularLocation>
        <location evidence="1 7">Cell membrane</location>
        <topology evidence="1 7">Multi-pass membrane protein</topology>
    </subcellularLocation>
</comment>
<dbReference type="PROSITE" id="PS50928">
    <property type="entry name" value="ABC_TM1"/>
    <property type="match status" value="1"/>
</dbReference>
<dbReference type="GO" id="GO:0005886">
    <property type="term" value="C:plasma membrane"/>
    <property type="evidence" value="ECO:0007669"/>
    <property type="project" value="UniProtKB-SubCell"/>
</dbReference>
<dbReference type="InterPro" id="IPR000515">
    <property type="entry name" value="MetI-like"/>
</dbReference>
<evidence type="ECO:0000256" key="3">
    <source>
        <dbReference type="ARBA" id="ARBA00022475"/>
    </source>
</evidence>
<comment type="similarity">
    <text evidence="7">Belongs to the binding-protein-dependent transport system permease family.</text>
</comment>
<dbReference type="PANTHER" id="PTHR30465:SF0">
    <property type="entry name" value="OLIGOPEPTIDE TRANSPORT SYSTEM PERMEASE PROTEIN APPB"/>
    <property type="match status" value="1"/>
</dbReference>
<keyword evidence="6 7" id="KW-0472">Membrane</keyword>
<comment type="caution">
    <text evidence="9">The sequence shown here is derived from an EMBL/GenBank/DDBJ whole genome shotgun (WGS) entry which is preliminary data.</text>
</comment>
<feature type="transmembrane region" description="Helical" evidence="7">
    <location>
        <begin position="368"/>
        <end position="387"/>
    </location>
</feature>
<dbReference type="CDD" id="cd06261">
    <property type="entry name" value="TM_PBP2"/>
    <property type="match status" value="1"/>
</dbReference>
<evidence type="ECO:0000256" key="6">
    <source>
        <dbReference type="ARBA" id="ARBA00023136"/>
    </source>
</evidence>
<evidence type="ECO:0000256" key="1">
    <source>
        <dbReference type="ARBA" id="ARBA00004651"/>
    </source>
</evidence>
<dbReference type="PANTHER" id="PTHR30465">
    <property type="entry name" value="INNER MEMBRANE ABC TRANSPORTER"/>
    <property type="match status" value="1"/>
</dbReference>
<evidence type="ECO:0000256" key="2">
    <source>
        <dbReference type="ARBA" id="ARBA00022448"/>
    </source>
</evidence>
<keyword evidence="4 7" id="KW-0812">Transmembrane</keyword>
<dbReference type="EMBL" id="LQXV01000044">
    <property type="protein sequence ID" value="KXU10560.1"/>
    <property type="molecule type" value="Genomic_DNA"/>
</dbReference>
<dbReference type="Proteomes" id="UP000071927">
    <property type="component" value="Unassembled WGS sequence"/>
</dbReference>
<gene>
    <name evidence="9" type="ORF">SGADD03_00141</name>
</gene>
<accession>A0A139R709</accession>
<dbReference type="SUPFAM" id="SSF161098">
    <property type="entry name" value="MetI-like"/>
    <property type="match status" value="1"/>
</dbReference>
<dbReference type="Pfam" id="PF00528">
    <property type="entry name" value="BPD_transp_1"/>
    <property type="match status" value="1"/>
</dbReference>
<organism evidence="9 10">
    <name type="scientific">Streptococcus gallolyticus</name>
    <dbReference type="NCBI Taxonomy" id="315405"/>
    <lineage>
        <taxon>Bacteria</taxon>
        <taxon>Bacillati</taxon>
        <taxon>Bacillota</taxon>
        <taxon>Bacilli</taxon>
        <taxon>Lactobacillales</taxon>
        <taxon>Streptococcaceae</taxon>
        <taxon>Streptococcus</taxon>
    </lineage>
</organism>
<evidence type="ECO:0000256" key="7">
    <source>
        <dbReference type="RuleBase" id="RU363032"/>
    </source>
</evidence>
<feature type="transmembrane region" description="Helical" evidence="7">
    <location>
        <begin position="294"/>
        <end position="314"/>
    </location>
</feature>
<dbReference type="PATRIC" id="fig|315405.12.peg.177"/>
<evidence type="ECO:0000256" key="4">
    <source>
        <dbReference type="ARBA" id="ARBA00022692"/>
    </source>
</evidence>
<evidence type="ECO:0000313" key="9">
    <source>
        <dbReference type="EMBL" id="KXU10560.1"/>
    </source>
</evidence>
<dbReference type="InterPro" id="IPR035906">
    <property type="entry name" value="MetI-like_sf"/>
</dbReference>
<keyword evidence="2 7" id="KW-0813">Transport</keyword>
<feature type="domain" description="ABC transmembrane type-1" evidence="8">
    <location>
        <begin position="288"/>
        <end position="485"/>
    </location>
</feature>
<feature type="transmembrane region" description="Helical" evidence="7">
    <location>
        <begin position="470"/>
        <end position="494"/>
    </location>
</feature>
<evidence type="ECO:0000256" key="5">
    <source>
        <dbReference type="ARBA" id="ARBA00022989"/>
    </source>
</evidence>
<evidence type="ECO:0000259" key="8">
    <source>
        <dbReference type="PROSITE" id="PS50928"/>
    </source>
</evidence>
<feature type="transmembrane region" description="Helical" evidence="7">
    <location>
        <begin position="20"/>
        <end position="38"/>
    </location>
</feature>
<reference evidence="9 10" key="1">
    <citation type="submission" date="2016-01" db="EMBL/GenBank/DDBJ databases">
        <title>Highly variable Streptococcus oralis are common among viridans streptococci isolated from primates.</title>
        <authorList>
            <person name="Denapaite D."/>
            <person name="Rieger M."/>
            <person name="Koendgen S."/>
            <person name="Brueckner R."/>
            <person name="Ochigava I."/>
            <person name="Kappeler P."/>
            <person name="Maetz-Rensing K."/>
            <person name="Leendertz F."/>
            <person name="Hakenbeck R."/>
        </authorList>
    </citation>
    <scope>NUCLEOTIDE SEQUENCE [LARGE SCALE GENOMIC DNA]</scope>
    <source>
        <strain evidence="9 10">DD03</strain>
    </source>
</reference>
<name>A0A139R709_9STRE</name>
<evidence type="ECO:0000313" key="10">
    <source>
        <dbReference type="Proteomes" id="UP000071927"/>
    </source>
</evidence>